<dbReference type="InterPro" id="IPR018541">
    <property type="entry name" value="Ftsk_gamma"/>
</dbReference>
<evidence type="ECO:0000256" key="16">
    <source>
        <dbReference type="PROSITE-ProRule" id="PRU00289"/>
    </source>
</evidence>
<evidence type="ECO:0000313" key="20">
    <source>
        <dbReference type="EMBL" id="XCC94493.1"/>
    </source>
</evidence>
<dbReference type="Pfam" id="PF01580">
    <property type="entry name" value="FtsK_SpoIIIE"/>
    <property type="match status" value="1"/>
</dbReference>
<feature type="transmembrane region" description="Helical" evidence="18">
    <location>
        <begin position="68"/>
        <end position="95"/>
    </location>
</feature>
<keyword evidence="12 18" id="KW-0472">Membrane</keyword>
<organism evidence="20">
    <name type="scientific">Alloyangia sp. H15</name>
    <dbReference type="NCBI Taxonomy" id="3029062"/>
    <lineage>
        <taxon>Bacteria</taxon>
        <taxon>Pseudomonadati</taxon>
        <taxon>Pseudomonadota</taxon>
        <taxon>Alphaproteobacteria</taxon>
        <taxon>Rhodobacterales</taxon>
        <taxon>Roseobacteraceae</taxon>
        <taxon>Alloyangia</taxon>
    </lineage>
</organism>
<dbReference type="Gene3D" id="3.30.980.40">
    <property type="match status" value="1"/>
</dbReference>
<dbReference type="Pfam" id="PF09397">
    <property type="entry name" value="FtsK_gamma"/>
    <property type="match status" value="1"/>
</dbReference>
<evidence type="ECO:0000256" key="8">
    <source>
        <dbReference type="ARBA" id="ARBA00022829"/>
    </source>
</evidence>
<keyword evidence="6 18" id="KW-0812">Transmembrane</keyword>
<evidence type="ECO:0000256" key="7">
    <source>
        <dbReference type="ARBA" id="ARBA00022741"/>
    </source>
</evidence>
<keyword evidence="7 16" id="KW-0547">Nucleotide-binding</keyword>
<evidence type="ECO:0000256" key="9">
    <source>
        <dbReference type="ARBA" id="ARBA00022840"/>
    </source>
</evidence>
<feature type="domain" description="FtsK" evidence="19">
    <location>
        <begin position="808"/>
        <end position="1027"/>
    </location>
</feature>
<comment type="function">
    <text evidence="14">Essential cell division protein that coordinates cell division and chromosome segregation. The N-terminus is involved in assembly of the cell-division machinery. The C-terminus functions as a DNA motor that moves dsDNA in an ATP-dependent manner towards the dif recombination site, which is located within the replication terminus region. Translocation stops specifically at Xer-dif sites, where FtsK interacts with the Xer recombinase, allowing activation of chromosome unlinking by recombination. FtsK orienting polar sequences (KOPS) guide the direction of DNA translocation. FtsK can remove proteins from DNA as it translocates, but translocation stops specifically at XerCD-dif site, thereby preventing removal of XerC and XerD from dif.</text>
</comment>
<dbReference type="GO" id="GO:0005886">
    <property type="term" value="C:plasma membrane"/>
    <property type="evidence" value="ECO:0007669"/>
    <property type="project" value="UniProtKB-SubCell"/>
</dbReference>
<keyword evidence="5" id="KW-0132">Cell division</keyword>
<dbReference type="Gene3D" id="3.40.50.300">
    <property type="entry name" value="P-loop containing nucleotide triphosphate hydrolases"/>
    <property type="match status" value="1"/>
</dbReference>
<dbReference type="GO" id="GO:0051301">
    <property type="term" value="P:cell division"/>
    <property type="evidence" value="ECO:0007669"/>
    <property type="project" value="UniProtKB-KW"/>
</dbReference>
<evidence type="ECO:0000256" key="15">
    <source>
        <dbReference type="ARBA" id="ARBA00025923"/>
    </source>
</evidence>
<comment type="subcellular location">
    <subcellularLocation>
        <location evidence="1">Cell membrane</location>
        <topology evidence="1">Multi-pass membrane protein</topology>
    </subcellularLocation>
</comment>
<evidence type="ECO:0000256" key="11">
    <source>
        <dbReference type="ARBA" id="ARBA00023125"/>
    </source>
</evidence>
<feature type="transmembrane region" description="Helical" evidence="18">
    <location>
        <begin position="27"/>
        <end position="48"/>
    </location>
</feature>
<dbReference type="PANTHER" id="PTHR22683">
    <property type="entry name" value="SPORULATION PROTEIN RELATED"/>
    <property type="match status" value="1"/>
</dbReference>
<dbReference type="GO" id="GO:0007059">
    <property type="term" value="P:chromosome segregation"/>
    <property type="evidence" value="ECO:0007669"/>
    <property type="project" value="UniProtKB-KW"/>
</dbReference>
<dbReference type="InterPro" id="IPR027417">
    <property type="entry name" value="P-loop_NTPase"/>
</dbReference>
<evidence type="ECO:0000256" key="18">
    <source>
        <dbReference type="SAM" id="Phobius"/>
    </source>
</evidence>
<keyword evidence="8" id="KW-0159">Chromosome partition</keyword>
<dbReference type="AlphaFoldDB" id="A0AAU8AJ08"/>
<sequence>MAYQVKGRDPLFDSNMQAAIEKRGRELGGIALIFLGLLAAAMIGSYTPDDPSWLSATDAPVQNWLGRLGASIAAPLFMIVGLGSWGLALVLLVWGVRFALHRGDERAVSRVVFAPIWIALASVYAAGLTTGPEWTHSFGLGGLFGDMMMGTALGILPLSAGFGLKLLTVLLGGGLLAMGAFVLGFTKPELQGVSRFLLVGLIMSYASLLSVLGRGAGGAMAAAQKAQAAHSDRRARRAEEAAEAEAWANTRYGDTEAEDDYDYEEPQHHYAPEPPIRRPVAAPVAAPAVHAAPQVSRVRRAAPPPLELEPEEPELLDEDDAYAYAQMQAWEQAAAPVHAPAPTPIPRPAPEPVKKPGLLARITRRAEPEPEPENYDDEVELLPIEPDNGEDRIRAKIAHAVKSRKRPAIPSFGSASRTEDPSKPLTKGRGRGPAPLIYKPTQLLRAEPPLTAAQAAQALPPEPPLTATRAAVPGSRAVPPAPEHMPAPSVHQGHGRSSGPAPFTHAEDPYAAAQGFDDFRDFDDYGDYGDEPAPAAPAAYRAQPVLTATRHASPAPAVQAYAEDAYAEDDYVEDDYAADDYSDDGYGEDEYRDAGYGEDVGGDFDIDDEDDGYDVQSWSAEGGHGGMARPAIPVAQPRKVVQKPEPRVMQPSRRAQAEAQPSLGFDHRAIDYELPPLHLLASADNIERHVLSDEALEENARMLESVLDDYGVKGEIVSVRPGPVVTMYELEPAPGLKASRVIGLADDIARSMSALSARVSTVPGRSVIGIELPNDKREMVSFREILSSRDYDNGTQRLPLALGKDIGGDPVVANLAKMPHLLIAGTTGSGKSVAINTMILSLLYKLTPEDLRLVMIDPKMLELSVYDGIPHLLSPVVTDPKKAVVALKWVVGEMEDRYRKMSKMGVRNIDGYNGRVAEALKKGEMFKRTVQTGFDDETGEPVFETEEFEPRRMPYIVVIVDEMADLMMVAGKEIEACIQRLAQMARASGIHLIMATQRPSVDVITGTIKANFPTRISFQVTSKIDSRTILGEMGAEQLLGMGDMLYMAGGAKITRCHGPFVSDEEVEEVVNHLKAFGPPEYVSGVVQGPDDEKAENIDAVLGLNTGGNTEGEDALYDQAVAIVIKDRKCSTSYIQRKLGIGYNKAARLVEQMEEEGVVSPANHVGKREILVPEQ</sequence>
<keyword evidence="11" id="KW-0238">DNA-binding</keyword>
<feature type="region of interest" description="Disordered" evidence="17">
    <location>
        <begin position="638"/>
        <end position="660"/>
    </location>
</feature>
<dbReference type="InterPro" id="IPR036388">
    <property type="entry name" value="WH-like_DNA-bd_sf"/>
</dbReference>
<dbReference type="CDD" id="cd01127">
    <property type="entry name" value="TrwB_TraG_TraD_VirD4"/>
    <property type="match status" value="1"/>
</dbReference>
<evidence type="ECO:0000256" key="14">
    <source>
        <dbReference type="ARBA" id="ARBA00024784"/>
    </source>
</evidence>
<dbReference type="SUPFAM" id="SSF52540">
    <property type="entry name" value="P-loop containing nucleoside triphosphate hydrolases"/>
    <property type="match status" value="1"/>
</dbReference>
<keyword evidence="9 16" id="KW-0067">ATP-binding</keyword>
<dbReference type="SMART" id="SM00843">
    <property type="entry name" value="Ftsk_gamma"/>
    <property type="match status" value="1"/>
</dbReference>
<evidence type="ECO:0000256" key="2">
    <source>
        <dbReference type="ARBA" id="ARBA00006474"/>
    </source>
</evidence>
<feature type="transmembrane region" description="Helical" evidence="18">
    <location>
        <begin position="107"/>
        <end position="126"/>
    </location>
</feature>
<name>A0AAU8AJ08_9RHOB</name>
<dbReference type="SUPFAM" id="SSF46785">
    <property type="entry name" value="Winged helix' DNA-binding domain"/>
    <property type="match status" value="1"/>
</dbReference>
<gene>
    <name evidence="20" type="ORF">PVT71_04550</name>
</gene>
<feature type="transmembrane region" description="Helical" evidence="18">
    <location>
        <begin position="166"/>
        <end position="186"/>
    </location>
</feature>
<dbReference type="GO" id="GO:0003677">
    <property type="term" value="F:DNA binding"/>
    <property type="evidence" value="ECO:0007669"/>
    <property type="project" value="UniProtKB-KW"/>
</dbReference>
<evidence type="ECO:0000256" key="10">
    <source>
        <dbReference type="ARBA" id="ARBA00022989"/>
    </source>
</evidence>
<evidence type="ECO:0000256" key="5">
    <source>
        <dbReference type="ARBA" id="ARBA00022618"/>
    </source>
</evidence>
<dbReference type="RefSeq" id="WP_353473313.1">
    <property type="nucleotide sequence ID" value="NZ_CP123384.1"/>
</dbReference>
<dbReference type="InterPro" id="IPR025199">
    <property type="entry name" value="FtsK_4TM"/>
</dbReference>
<feature type="region of interest" description="Disordered" evidence="17">
    <location>
        <begin position="400"/>
        <end position="507"/>
    </location>
</feature>
<comment type="similarity">
    <text evidence="2">Belongs to the FtsK/SpoIIIE/SftA family.</text>
</comment>
<evidence type="ECO:0000259" key="19">
    <source>
        <dbReference type="PROSITE" id="PS50901"/>
    </source>
</evidence>
<keyword evidence="10 18" id="KW-1133">Transmembrane helix</keyword>
<feature type="transmembrane region" description="Helical" evidence="18">
    <location>
        <begin position="192"/>
        <end position="212"/>
    </location>
</feature>
<dbReference type="Pfam" id="PF17854">
    <property type="entry name" value="FtsK_alpha"/>
    <property type="match status" value="1"/>
</dbReference>
<evidence type="ECO:0000256" key="12">
    <source>
        <dbReference type="ARBA" id="ARBA00023136"/>
    </source>
</evidence>
<feature type="compositionally biased region" description="Pro residues" evidence="17">
    <location>
        <begin position="339"/>
        <end position="351"/>
    </location>
</feature>
<dbReference type="PROSITE" id="PS50901">
    <property type="entry name" value="FTSK"/>
    <property type="match status" value="1"/>
</dbReference>
<keyword evidence="4" id="KW-1003">Cell membrane</keyword>
<evidence type="ECO:0000256" key="13">
    <source>
        <dbReference type="ARBA" id="ARBA00023306"/>
    </source>
</evidence>
<comment type="subunit">
    <text evidence="15">Homohexamer. Forms a ring that surrounds DNA.</text>
</comment>
<feature type="binding site" evidence="16">
    <location>
        <begin position="825"/>
        <end position="832"/>
    </location>
    <ligand>
        <name>ATP</name>
        <dbReference type="ChEBI" id="CHEBI:30616"/>
    </ligand>
</feature>
<feature type="compositionally biased region" description="Low complexity" evidence="17">
    <location>
        <begin position="445"/>
        <end position="471"/>
    </location>
</feature>
<dbReference type="Pfam" id="PF13491">
    <property type="entry name" value="FtsK_4TM"/>
    <property type="match status" value="1"/>
</dbReference>
<feature type="region of interest" description="Disordered" evidence="17">
    <location>
        <begin position="231"/>
        <end position="255"/>
    </location>
</feature>
<evidence type="ECO:0000256" key="4">
    <source>
        <dbReference type="ARBA" id="ARBA00022475"/>
    </source>
</evidence>
<reference evidence="20" key="1">
    <citation type="submission" date="2023-02" db="EMBL/GenBank/DDBJ databases">
        <title>Description and genomic characterization of Salipiger bruguierae sp. nov., isolated from the sediment of mangrove plant Bruguiera sexangula.</title>
        <authorList>
            <person name="Long M."/>
        </authorList>
    </citation>
    <scope>NUCLEOTIDE SEQUENCE</scope>
    <source>
        <strain evidence="20">H15</strain>
    </source>
</reference>
<proteinExistence type="inferred from homology"/>
<keyword evidence="13" id="KW-0131">Cell cycle</keyword>
<dbReference type="GO" id="GO:0005524">
    <property type="term" value="F:ATP binding"/>
    <property type="evidence" value="ECO:0007669"/>
    <property type="project" value="UniProtKB-UniRule"/>
</dbReference>
<evidence type="ECO:0000256" key="1">
    <source>
        <dbReference type="ARBA" id="ARBA00004651"/>
    </source>
</evidence>
<dbReference type="InterPro" id="IPR036390">
    <property type="entry name" value="WH_DNA-bd_sf"/>
</dbReference>
<dbReference type="PANTHER" id="PTHR22683:SF41">
    <property type="entry name" value="DNA TRANSLOCASE FTSK"/>
    <property type="match status" value="1"/>
</dbReference>
<protein>
    <recommendedName>
        <fullName evidence="3">DNA translocase FtsK</fullName>
    </recommendedName>
</protein>
<dbReference type="InterPro" id="IPR041027">
    <property type="entry name" value="FtsK_alpha"/>
</dbReference>
<dbReference type="InterPro" id="IPR050206">
    <property type="entry name" value="FtsK/SpoIIIE/SftA"/>
</dbReference>
<dbReference type="InterPro" id="IPR002543">
    <property type="entry name" value="FtsK_dom"/>
</dbReference>
<evidence type="ECO:0000256" key="6">
    <source>
        <dbReference type="ARBA" id="ARBA00022692"/>
    </source>
</evidence>
<accession>A0AAU8AJ08</accession>
<evidence type="ECO:0000256" key="3">
    <source>
        <dbReference type="ARBA" id="ARBA00020887"/>
    </source>
</evidence>
<dbReference type="Gene3D" id="1.10.10.10">
    <property type="entry name" value="Winged helix-like DNA-binding domain superfamily/Winged helix DNA-binding domain"/>
    <property type="match status" value="1"/>
</dbReference>
<dbReference type="EMBL" id="CP123384">
    <property type="protein sequence ID" value="XCC94493.1"/>
    <property type="molecule type" value="Genomic_DNA"/>
</dbReference>
<evidence type="ECO:0000256" key="17">
    <source>
        <dbReference type="SAM" id="MobiDB-lite"/>
    </source>
</evidence>
<feature type="region of interest" description="Disordered" evidence="17">
    <location>
        <begin position="338"/>
        <end position="357"/>
    </location>
</feature>